<evidence type="ECO:0000313" key="3">
    <source>
        <dbReference type="EMBL" id="GGS37258.1"/>
    </source>
</evidence>
<evidence type="ECO:0000256" key="1">
    <source>
        <dbReference type="SAM" id="MobiDB-lite"/>
    </source>
</evidence>
<dbReference type="EMBL" id="BMQO01000003">
    <property type="protein sequence ID" value="GGS21730.1"/>
    <property type="molecule type" value="Genomic_DNA"/>
</dbReference>
<dbReference type="Proteomes" id="UP000620633">
    <property type="component" value="Unassembled WGS sequence"/>
</dbReference>
<protein>
    <submittedName>
        <fullName evidence="3">Uncharacterized protein</fullName>
    </submittedName>
</protein>
<accession>A0ABQ2SR80</accession>
<organism evidence="3 4">
    <name type="scientific">Deinococcus knuensis</name>
    <dbReference type="NCBI Taxonomy" id="1837380"/>
    <lineage>
        <taxon>Bacteria</taxon>
        <taxon>Thermotogati</taxon>
        <taxon>Deinococcota</taxon>
        <taxon>Deinococci</taxon>
        <taxon>Deinococcales</taxon>
        <taxon>Deinococcaceae</taxon>
        <taxon>Deinococcus</taxon>
    </lineage>
</organism>
<reference evidence="4" key="2">
    <citation type="journal article" date="2019" name="Int. J. Syst. Evol. Microbiol.">
        <title>The Global Catalogue of Microorganisms (GCM) 10K type strain sequencing project: providing services to taxonomists for standard genome sequencing and annotation.</title>
        <authorList>
            <consortium name="The Broad Institute Genomics Platform"/>
            <consortium name="The Broad Institute Genome Sequencing Center for Infectious Disease"/>
            <person name="Wu L."/>
            <person name="Ma J."/>
        </authorList>
    </citation>
    <scope>NUCLEOTIDE SEQUENCE [LARGE SCALE GENOMIC DNA]</scope>
    <source>
        <strain evidence="4">JCM 31406</strain>
    </source>
</reference>
<gene>
    <name evidence="2" type="ORF">GCM10008961_11450</name>
    <name evidence="3" type="ORF">GCM10008961_31020</name>
</gene>
<name>A0ABQ2SR80_9DEIO</name>
<keyword evidence="4" id="KW-1185">Reference proteome</keyword>
<evidence type="ECO:0000313" key="4">
    <source>
        <dbReference type="Proteomes" id="UP000620633"/>
    </source>
</evidence>
<reference evidence="3" key="3">
    <citation type="submission" date="2024-05" db="EMBL/GenBank/DDBJ databases">
        <authorList>
            <person name="Sun Q."/>
            <person name="Ohkuma M."/>
        </authorList>
    </citation>
    <scope>NUCLEOTIDE SEQUENCE</scope>
    <source>
        <strain evidence="3">JCM 31406</strain>
    </source>
</reference>
<dbReference type="EMBL" id="BMQO01000021">
    <property type="protein sequence ID" value="GGS37258.1"/>
    <property type="molecule type" value="Genomic_DNA"/>
</dbReference>
<reference evidence="3" key="1">
    <citation type="journal article" date="2014" name="Int. J. Syst. Evol. Microbiol.">
        <title>Complete genome of a new Firmicutes species belonging to the dominant human colonic microbiota ('Ruminococcus bicirculans') reveals two chromosomes and a selective capacity to utilize plant glucans.</title>
        <authorList>
            <consortium name="NISC Comparative Sequencing Program"/>
            <person name="Wegmann U."/>
            <person name="Louis P."/>
            <person name="Goesmann A."/>
            <person name="Henrissat B."/>
            <person name="Duncan S.H."/>
            <person name="Flint H.J."/>
        </authorList>
    </citation>
    <scope>NUCLEOTIDE SEQUENCE</scope>
    <source>
        <strain evidence="3">JCM 31406</strain>
    </source>
</reference>
<sequence length="39" mass="4224">MVTDGQKYNEGLDYAPLPSNAAGKAKSIINSMTYNGKKF</sequence>
<proteinExistence type="predicted"/>
<feature type="region of interest" description="Disordered" evidence="1">
    <location>
        <begin position="1"/>
        <end position="20"/>
    </location>
</feature>
<comment type="caution">
    <text evidence="3">The sequence shown here is derived from an EMBL/GenBank/DDBJ whole genome shotgun (WGS) entry which is preliminary data.</text>
</comment>
<evidence type="ECO:0000313" key="2">
    <source>
        <dbReference type="EMBL" id="GGS21730.1"/>
    </source>
</evidence>
<dbReference type="Gene3D" id="3.40.190.10">
    <property type="entry name" value="Periplasmic binding protein-like II"/>
    <property type="match status" value="1"/>
</dbReference>